<keyword evidence="3" id="KW-1185">Reference proteome</keyword>
<dbReference type="AlphaFoldDB" id="A0A9Q0K601"/>
<dbReference type="EMBL" id="JAMYWD010000008">
    <property type="protein sequence ID" value="KAJ4963290.1"/>
    <property type="molecule type" value="Genomic_DNA"/>
</dbReference>
<evidence type="ECO:0000313" key="3">
    <source>
        <dbReference type="Proteomes" id="UP001141806"/>
    </source>
</evidence>
<comment type="caution">
    <text evidence="2">The sequence shown here is derived from an EMBL/GenBank/DDBJ whole genome shotgun (WGS) entry which is preliminary data.</text>
</comment>
<organism evidence="2 3">
    <name type="scientific">Protea cynaroides</name>
    <dbReference type="NCBI Taxonomy" id="273540"/>
    <lineage>
        <taxon>Eukaryota</taxon>
        <taxon>Viridiplantae</taxon>
        <taxon>Streptophyta</taxon>
        <taxon>Embryophyta</taxon>
        <taxon>Tracheophyta</taxon>
        <taxon>Spermatophyta</taxon>
        <taxon>Magnoliopsida</taxon>
        <taxon>Proteales</taxon>
        <taxon>Proteaceae</taxon>
        <taxon>Protea</taxon>
    </lineage>
</organism>
<evidence type="ECO:0000313" key="2">
    <source>
        <dbReference type="EMBL" id="KAJ4963290.1"/>
    </source>
</evidence>
<name>A0A9Q0K601_9MAGN</name>
<evidence type="ECO:0000256" key="1">
    <source>
        <dbReference type="SAM" id="Phobius"/>
    </source>
</evidence>
<dbReference type="Proteomes" id="UP001141806">
    <property type="component" value="Unassembled WGS sequence"/>
</dbReference>
<feature type="transmembrane region" description="Helical" evidence="1">
    <location>
        <begin position="52"/>
        <end position="70"/>
    </location>
</feature>
<sequence>MSAVSTHERNGNEQLLVHLLFPLFVSLSFYLFYLCVQWNFCPALGSTSLHSCYKFAFALSLFLSFAANLHPTTTNLLFLVINYGDERLRSLKIEFLNCFRLHLGPV</sequence>
<gene>
    <name evidence="2" type="ORF">NE237_023229</name>
</gene>
<keyword evidence="1" id="KW-0472">Membrane</keyword>
<reference evidence="2" key="1">
    <citation type="journal article" date="2023" name="Plant J.">
        <title>The genome of the king protea, Protea cynaroides.</title>
        <authorList>
            <person name="Chang J."/>
            <person name="Duong T.A."/>
            <person name="Schoeman C."/>
            <person name="Ma X."/>
            <person name="Roodt D."/>
            <person name="Barker N."/>
            <person name="Li Z."/>
            <person name="Van de Peer Y."/>
            <person name="Mizrachi E."/>
        </authorList>
    </citation>
    <scope>NUCLEOTIDE SEQUENCE</scope>
    <source>
        <tissue evidence="2">Young leaves</tissue>
    </source>
</reference>
<proteinExistence type="predicted"/>
<keyword evidence="1" id="KW-1133">Transmembrane helix</keyword>
<accession>A0A9Q0K601</accession>
<keyword evidence="1" id="KW-0812">Transmembrane</keyword>
<feature type="transmembrane region" description="Helical" evidence="1">
    <location>
        <begin position="20"/>
        <end position="40"/>
    </location>
</feature>
<protein>
    <submittedName>
        <fullName evidence="2">Uncharacterized protein</fullName>
    </submittedName>
</protein>